<feature type="transmembrane region" description="Helical" evidence="1">
    <location>
        <begin position="60"/>
        <end position="79"/>
    </location>
</feature>
<proteinExistence type="predicted"/>
<organism evidence="2 3">
    <name type="scientific">Corynebacterium appendicis CIP 107643</name>
    <dbReference type="NCBI Taxonomy" id="1161099"/>
    <lineage>
        <taxon>Bacteria</taxon>
        <taxon>Bacillati</taxon>
        <taxon>Actinomycetota</taxon>
        <taxon>Actinomycetes</taxon>
        <taxon>Mycobacteriales</taxon>
        <taxon>Corynebacteriaceae</taxon>
        <taxon>Corynebacterium</taxon>
    </lineage>
</organism>
<protein>
    <recommendedName>
        <fullName evidence="4">DUF2178 domain-containing protein</fullName>
    </recommendedName>
</protein>
<evidence type="ECO:0008006" key="4">
    <source>
        <dbReference type="Google" id="ProtNLM"/>
    </source>
</evidence>
<name>A0A1N7JYC7_9CORY</name>
<evidence type="ECO:0000313" key="3">
    <source>
        <dbReference type="Proteomes" id="UP000186292"/>
    </source>
</evidence>
<accession>A0A1N7JYC7</accession>
<keyword evidence="3" id="KW-1185">Reference proteome</keyword>
<dbReference type="Proteomes" id="UP000186292">
    <property type="component" value="Unassembled WGS sequence"/>
</dbReference>
<dbReference type="EMBL" id="FTOF01000012">
    <property type="protein sequence ID" value="SIS54291.1"/>
    <property type="molecule type" value="Genomic_DNA"/>
</dbReference>
<dbReference type="AlphaFoldDB" id="A0A1N7JYC7"/>
<evidence type="ECO:0000313" key="2">
    <source>
        <dbReference type="EMBL" id="SIS54291.1"/>
    </source>
</evidence>
<keyword evidence="1" id="KW-0472">Membrane</keyword>
<feature type="transmembrane region" description="Helical" evidence="1">
    <location>
        <begin position="34"/>
        <end position="54"/>
    </location>
</feature>
<keyword evidence="1" id="KW-0812">Transmembrane</keyword>
<evidence type="ECO:0000256" key="1">
    <source>
        <dbReference type="SAM" id="Phobius"/>
    </source>
</evidence>
<dbReference type="STRING" id="1161099.SAMN05444817_11234"/>
<feature type="transmembrane region" description="Helical" evidence="1">
    <location>
        <begin position="100"/>
        <end position="118"/>
    </location>
</feature>
<reference evidence="3" key="1">
    <citation type="submission" date="2017-01" db="EMBL/GenBank/DDBJ databases">
        <authorList>
            <person name="Varghese N."/>
            <person name="Submissions S."/>
        </authorList>
    </citation>
    <scope>NUCLEOTIDE SEQUENCE [LARGE SCALE GENOMIC DNA]</scope>
    <source>
        <strain evidence="3">DSM 44531</strain>
    </source>
</reference>
<keyword evidence="1" id="KW-1133">Transmembrane helix</keyword>
<gene>
    <name evidence="2" type="ORF">SAMN05444817_11234</name>
</gene>
<sequence>MLSYVENKGHAMNVTEVNESLAAVRDIEARAAQLPVPWGMVTAAGLTFGLGIGLMLAGHVWGLLVLLVSLVFMIVLDFGSKRTVRTAMKQDVQQEENSWSWKRFLSFLVLYTIAYIGMQVYADHYPDGNTAVGIVVGIIAAAAMITGYGLTWRKFH</sequence>
<feature type="transmembrane region" description="Helical" evidence="1">
    <location>
        <begin position="130"/>
        <end position="150"/>
    </location>
</feature>